<evidence type="ECO:0000313" key="2">
    <source>
        <dbReference type="EMBL" id="MDQ0503742.1"/>
    </source>
</evidence>
<reference evidence="2 3" key="1">
    <citation type="submission" date="2023-07" db="EMBL/GenBank/DDBJ databases">
        <title>Genomic Encyclopedia of Type Strains, Phase IV (KMG-IV): sequencing the most valuable type-strain genomes for metagenomic binning, comparative biology and taxonomic classification.</title>
        <authorList>
            <person name="Goeker M."/>
        </authorList>
    </citation>
    <scope>NUCLEOTIDE SEQUENCE [LARGE SCALE GENOMIC DNA]</scope>
    <source>
        <strain evidence="2 3">DSM 3770</strain>
    </source>
</reference>
<dbReference type="Proteomes" id="UP001241747">
    <property type="component" value="Unassembled WGS sequence"/>
</dbReference>
<gene>
    <name evidence="2" type="ORF">QOZ94_000512</name>
</gene>
<dbReference type="RefSeq" id="WP_237344931.1">
    <property type="nucleotide sequence ID" value="NZ_JABWGX010000006.1"/>
</dbReference>
<evidence type="ECO:0000256" key="1">
    <source>
        <dbReference type="SAM" id="MobiDB-lite"/>
    </source>
</evidence>
<keyword evidence="3" id="KW-1185">Reference proteome</keyword>
<protein>
    <submittedName>
        <fullName evidence="2">Uncharacterized protein</fullName>
    </submittedName>
</protein>
<feature type="compositionally biased region" description="Polar residues" evidence="1">
    <location>
        <begin position="65"/>
        <end position="75"/>
    </location>
</feature>
<proteinExistence type="predicted"/>
<name>A0ABU0L9B4_XANAG</name>
<sequence>MKEMQSTKERPLPSACEPLPGYDILEFSPQECVRDFPSRMVRRAKVRMADEERALLRRVMAEFSAPNTVRQGTDESSSEEPPVGDGSSRLYRD</sequence>
<dbReference type="EMBL" id="JAUSVY010000001">
    <property type="protein sequence ID" value="MDQ0503742.1"/>
    <property type="molecule type" value="Genomic_DNA"/>
</dbReference>
<feature type="region of interest" description="Disordered" evidence="1">
    <location>
        <begin position="63"/>
        <end position="93"/>
    </location>
</feature>
<organism evidence="2 3">
    <name type="scientific">Xanthobacter agilis</name>
    <dbReference type="NCBI Taxonomy" id="47492"/>
    <lineage>
        <taxon>Bacteria</taxon>
        <taxon>Pseudomonadati</taxon>
        <taxon>Pseudomonadota</taxon>
        <taxon>Alphaproteobacteria</taxon>
        <taxon>Hyphomicrobiales</taxon>
        <taxon>Xanthobacteraceae</taxon>
        <taxon>Xanthobacter</taxon>
    </lineage>
</organism>
<accession>A0ABU0L9B4</accession>
<comment type="caution">
    <text evidence="2">The sequence shown here is derived from an EMBL/GenBank/DDBJ whole genome shotgun (WGS) entry which is preliminary data.</text>
</comment>
<evidence type="ECO:0000313" key="3">
    <source>
        <dbReference type="Proteomes" id="UP001241747"/>
    </source>
</evidence>